<feature type="transmembrane region" description="Helical" evidence="10">
    <location>
        <begin position="140"/>
        <end position="164"/>
    </location>
</feature>
<dbReference type="GO" id="GO:0000155">
    <property type="term" value="F:phosphorelay sensor kinase activity"/>
    <property type="evidence" value="ECO:0007669"/>
    <property type="project" value="InterPro"/>
</dbReference>
<gene>
    <name evidence="12" type="ORF">IFO71_14630</name>
</gene>
<organism evidence="12 13">
    <name type="scientific">Pseudomarimonas arenosa</name>
    <dbReference type="NCBI Taxonomy" id="2774145"/>
    <lineage>
        <taxon>Bacteria</taxon>
        <taxon>Pseudomonadati</taxon>
        <taxon>Pseudomonadota</taxon>
        <taxon>Gammaproteobacteria</taxon>
        <taxon>Lysobacterales</taxon>
        <taxon>Lysobacteraceae</taxon>
        <taxon>Pseudomarimonas</taxon>
    </lineage>
</organism>
<dbReference type="Gene3D" id="3.30.565.10">
    <property type="entry name" value="Histidine kinase-like ATPase, C-terminal domain"/>
    <property type="match status" value="1"/>
</dbReference>
<evidence type="ECO:0000313" key="13">
    <source>
        <dbReference type="Proteomes" id="UP000613768"/>
    </source>
</evidence>
<evidence type="ECO:0000256" key="8">
    <source>
        <dbReference type="ARBA" id="ARBA00022989"/>
    </source>
</evidence>
<dbReference type="PRINTS" id="PR00344">
    <property type="entry name" value="BCTRLSENSOR"/>
</dbReference>
<evidence type="ECO:0000256" key="1">
    <source>
        <dbReference type="ARBA" id="ARBA00000085"/>
    </source>
</evidence>
<evidence type="ECO:0000256" key="7">
    <source>
        <dbReference type="ARBA" id="ARBA00022777"/>
    </source>
</evidence>
<evidence type="ECO:0000256" key="6">
    <source>
        <dbReference type="ARBA" id="ARBA00022692"/>
    </source>
</evidence>
<dbReference type="EMBL" id="JACYTR010000036">
    <property type="protein sequence ID" value="MBD8526974.1"/>
    <property type="molecule type" value="Genomic_DNA"/>
</dbReference>
<dbReference type="GO" id="GO:0005886">
    <property type="term" value="C:plasma membrane"/>
    <property type="evidence" value="ECO:0007669"/>
    <property type="project" value="TreeGrafter"/>
</dbReference>
<dbReference type="SUPFAM" id="SSF55874">
    <property type="entry name" value="ATPase domain of HSP90 chaperone/DNA topoisomerase II/histidine kinase"/>
    <property type="match status" value="1"/>
</dbReference>
<sequence length="446" mass="50095">MNLAAARARAGRPVSGIRRKIWVAFILQVASISFATVLGVYGASAILQDVLIRRALTDEAGHFWDRRQLDPAADLPDTYNLRGYLLAADDPVTRLPKHLRDLQLGYHSLQSKRGNSLILVEDGPGGRLYLEFEQQQVARLALLFGFVPLAVVLVVIYVVAFITYRLSRRAVSPLIWLSEQVQQWDPKQPDIEALRPDSLPIDVEGEVATLAAALRDMAERARHFLERERDFTRDASHELRTPLTVIRMACELLEADGQMDKHGQRTLQRIRGAARDMEALIESFLILAREDERGLGEECFVANELIDEEVDKAAPLLWDRPVELKVNHEVQYAIRGPRRALAVVLSNLIRNACLYTEVGTVQVSVKPHRIEIEDTGRGMSEEDVQRAFEPFFRGGGQGRQDGHGIGLSIVRRLSERFGWPVRLESTLGVGTRAIIEIPQTLPPDEC</sequence>
<evidence type="ECO:0000256" key="2">
    <source>
        <dbReference type="ARBA" id="ARBA00004370"/>
    </source>
</evidence>
<dbReference type="SUPFAM" id="SSF47384">
    <property type="entry name" value="Homodimeric domain of signal transducing histidine kinase"/>
    <property type="match status" value="1"/>
</dbReference>
<dbReference type="Pfam" id="PF02518">
    <property type="entry name" value="HATPase_c"/>
    <property type="match status" value="1"/>
</dbReference>
<proteinExistence type="predicted"/>
<keyword evidence="6 10" id="KW-0812">Transmembrane</keyword>
<dbReference type="SMART" id="SM00387">
    <property type="entry name" value="HATPase_c"/>
    <property type="match status" value="1"/>
</dbReference>
<dbReference type="InterPro" id="IPR036890">
    <property type="entry name" value="HATPase_C_sf"/>
</dbReference>
<dbReference type="PROSITE" id="PS50109">
    <property type="entry name" value="HIS_KIN"/>
    <property type="match status" value="1"/>
</dbReference>
<dbReference type="EC" id="2.7.13.3" evidence="3"/>
<dbReference type="Proteomes" id="UP000613768">
    <property type="component" value="Unassembled WGS sequence"/>
</dbReference>
<dbReference type="Pfam" id="PF00512">
    <property type="entry name" value="HisKA"/>
    <property type="match status" value="1"/>
</dbReference>
<dbReference type="InterPro" id="IPR003661">
    <property type="entry name" value="HisK_dim/P_dom"/>
</dbReference>
<name>A0AAW3ZP63_9GAMM</name>
<dbReference type="CDD" id="cd00082">
    <property type="entry name" value="HisKA"/>
    <property type="match status" value="1"/>
</dbReference>
<feature type="domain" description="Histidine kinase" evidence="11">
    <location>
        <begin position="234"/>
        <end position="441"/>
    </location>
</feature>
<evidence type="ECO:0000256" key="5">
    <source>
        <dbReference type="ARBA" id="ARBA00022679"/>
    </source>
</evidence>
<evidence type="ECO:0000313" key="12">
    <source>
        <dbReference type="EMBL" id="MBD8526974.1"/>
    </source>
</evidence>
<dbReference type="AlphaFoldDB" id="A0AAW3ZP63"/>
<accession>A0AAW3ZP63</accession>
<keyword evidence="9 10" id="KW-0472">Membrane</keyword>
<dbReference type="PANTHER" id="PTHR45436:SF16">
    <property type="entry name" value="HISTIDINE KINASE"/>
    <property type="match status" value="1"/>
</dbReference>
<dbReference type="SMART" id="SM00388">
    <property type="entry name" value="HisKA"/>
    <property type="match status" value="1"/>
</dbReference>
<keyword evidence="7 12" id="KW-0418">Kinase</keyword>
<evidence type="ECO:0000256" key="3">
    <source>
        <dbReference type="ARBA" id="ARBA00012438"/>
    </source>
</evidence>
<feature type="transmembrane region" description="Helical" evidence="10">
    <location>
        <begin position="21"/>
        <end position="47"/>
    </location>
</feature>
<dbReference type="InterPro" id="IPR003594">
    <property type="entry name" value="HATPase_dom"/>
</dbReference>
<dbReference type="InterPro" id="IPR050428">
    <property type="entry name" value="TCS_sensor_his_kinase"/>
</dbReference>
<dbReference type="Gene3D" id="1.10.287.130">
    <property type="match status" value="1"/>
</dbReference>
<keyword evidence="8 10" id="KW-1133">Transmembrane helix</keyword>
<keyword evidence="5" id="KW-0808">Transferase</keyword>
<evidence type="ECO:0000256" key="9">
    <source>
        <dbReference type="ARBA" id="ARBA00023136"/>
    </source>
</evidence>
<dbReference type="InterPro" id="IPR004358">
    <property type="entry name" value="Sig_transdc_His_kin-like_C"/>
</dbReference>
<dbReference type="InterPro" id="IPR005467">
    <property type="entry name" value="His_kinase_dom"/>
</dbReference>
<comment type="caution">
    <text evidence="12">The sequence shown here is derived from an EMBL/GenBank/DDBJ whole genome shotgun (WGS) entry which is preliminary data.</text>
</comment>
<evidence type="ECO:0000256" key="10">
    <source>
        <dbReference type="SAM" id="Phobius"/>
    </source>
</evidence>
<dbReference type="PANTHER" id="PTHR45436">
    <property type="entry name" value="SENSOR HISTIDINE KINASE YKOH"/>
    <property type="match status" value="1"/>
</dbReference>
<comment type="subcellular location">
    <subcellularLocation>
        <location evidence="2">Membrane</location>
    </subcellularLocation>
</comment>
<comment type="catalytic activity">
    <reaction evidence="1">
        <text>ATP + protein L-histidine = ADP + protein N-phospho-L-histidine.</text>
        <dbReference type="EC" id="2.7.13.3"/>
    </reaction>
</comment>
<protein>
    <recommendedName>
        <fullName evidence="3">histidine kinase</fullName>
        <ecNumber evidence="3">2.7.13.3</ecNumber>
    </recommendedName>
</protein>
<evidence type="ECO:0000259" key="11">
    <source>
        <dbReference type="PROSITE" id="PS50109"/>
    </source>
</evidence>
<keyword evidence="13" id="KW-1185">Reference proteome</keyword>
<evidence type="ECO:0000256" key="4">
    <source>
        <dbReference type="ARBA" id="ARBA00022553"/>
    </source>
</evidence>
<keyword evidence="4" id="KW-0597">Phosphoprotein</keyword>
<reference evidence="12 13" key="1">
    <citation type="submission" date="2020-09" db="EMBL/GenBank/DDBJ databases">
        <title>Pseudoxanthomonas sp. CAU 1598 isolated from sand of Yaerae Beach.</title>
        <authorList>
            <person name="Kim W."/>
        </authorList>
    </citation>
    <scope>NUCLEOTIDE SEQUENCE [LARGE SCALE GENOMIC DNA]</scope>
    <source>
        <strain evidence="12 13">CAU 1598</strain>
    </source>
</reference>
<dbReference type="InterPro" id="IPR036097">
    <property type="entry name" value="HisK_dim/P_sf"/>
</dbReference>
<dbReference type="RefSeq" id="WP_192030395.1">
    <property type="nucleotide sequence ID" value="NZ_JACYTR010000036.1"/>
</dbReference>